<feature type="domain" description="ABC transmembrane type-1" evidence="8">
    <location>
        <begin position="51"/>
        <end position="264"/>
    </location>
</feature>
<keyword evidence="3" id="KW-1003">Cell membrane</keyword>
<keyword evidence="5 7" id="KW-1133">Transmembrane helix</keyword>
<comment type="caution">
    <text evidence="9">The sequence shown here is derived from an EMBL/GenBank/DDBJ whole genome shotgun (WGS) entry which is preliminary data.</text>
</comment>
<dbReference type="CDD" id="cd06261">
    <property type="entry name" value="TM_PBP2"/>
    <property type="match status" value="1"/>
</dbReference>
<dbReference type="InterPro" id="IPR035906">
    <property type="entry name" value="MetI-like_sf"/>
</dbReference>
<evidence type="ECO:0000256" key="5">
    <source>
        <dbReference type="ARBA" id="ARBA00022989"/>
    </source>
</evidence>
<comment type="subcellular location">
    <subcellularLocation>
        <location evidence="1 7">Cell membrane</location>
        <topology evidence="1 7">Multi-pass membrane protein</topology>
    </subcellularLocation>
</comment>
<dbReference type="InterPro" id="IPR000515">
    <property type="entry name" value="MetI-like"/>
</dbReference>
<feature type="transmembrane region" description="Helical" evidence="7">
    <location>
        <begin position="195"/>
        <end position="217"/>
    </location>
</feature>
<feature type="transmembrane region" description="Helical" evidence="7">
    <location>
        <begin position="137"/>
        <end position="160"/>
    </location>
</feature>
<feature type="transmembrane region" description="Helical" evidence="7">
    <location>
        <begin position="237"/>
        <end position="265"/>
    </location>
</feature>
<evidence type="ECO:0000259" key="8">
    <source>
        <dbReference type="PROSITE" id="PS50928"/>
    </source>
</evidence>
<dbReference type="SUPFAM" id="SSF161098">
    <property type="entry name" value="MetI-like"/>
    <property type="match status" value="1"/>
</dbReference>
<sequence>MIVVALISVYPFVNGIYNSFFSDAVFGGGKYFSGLENFRDLMSDSLFWTGLKNNFIWSAACVGFELAIGMLIALLLNLPYIKLRGLYRALILLPWATTPVVAALIWRYIFGVMGPLNSFLNALGFANPPNWLVTPGYSLFACIVANIWIGLPFVIVTLLAGLQSLPSDVYEAAEIDGAGVLKRFFHLTLPLMKSLILILVTLNTIWTFNMFDIVYSMTNGGPGNSSMLLSLYSYQNAFAYFQQGYASAIGVICLLILLLPVTFYIREVRNEA</sequence>
<evidence type="ECO:0000256" key="4">
    <source>
        <dbReference type="ARBA" id="ARBA00022692"/>
    </source>
</evidence>
<dbReference type="EMBL" id="DSBT01000013">
    <property type="protein sequence ID" value="HDP76638.1"/>
    <property type="molecule type" value="Genomic_DNA"/>
</dbReference>
<dbReference type="AlphaFoldDB" id="A0A7C1CTH3"/>
<evidence type="ECO:0000256" key="1">
    <source>
        <dbReference type="ARBA" id="ARBA00004651"/>
    </source>
</evidence>
<dbReference type="PANTHER" id="PTHR43005:SF1">
    <property type="entry name" value="SPERMIDINE_PUTRESCINE TRANSPORT SYSTEM PERMEASE PROTEIN"/>
    <property type="match status" value="1"/>
</dbReference>
<dbReference type="Proteomes" id="UP000886198">
    <property type="component" value="Unassembled WGS sequence"/>
</dbReference>
<dbReference type="Pfam" id="PF00528">
    <property type="entry name" value="BPD_transp_1"/>
    <property type="match status" value="1"/>
</dbReference>
<proteinExistence type="inferred from homology"/>
<keyword evidence="4 7" id="KW-0812">Transmembrane</keyword>
<dbReference type="GO" id="GO:0055085">
    <property type="term" value="P:transmembrane transport"/>
    <property type="evidence" value="ECO:0007669"/>
    <property type="project" value="InterPro"/>
</dbReference>
<protein>
    <submittedName>
        <fullName evidence="9">Sugar ABC transporter permease</fullName>
    </submittedName>
</protein>
<accession>A0A7C1CTH3</accession>
<keyword evidence="2 7" id="KW-0813">Transport</keyword>
<evidence type="ECO:0000256" key="7">
    <source>
        <dbReference type="RuleBase" id="RU363032"/>
    </source>
</evidence>
<gene>
    <name evidence="9" type="ORF">ENN47_00335</name>
</gene>
<evidence type="ECO:0000256" key="6">
    <source>
        <dbReference type="ARBA" id="ARBA00023136"/>
    </source>
</evidence>
<name>A0A7C1CTH3_9BACT</name>
<dbReference type="PROSITE" id="PS50928">
    <property type="entry name" value="ABC_TM1"/>
    <property type="match status" value="1"/>
</dbReference>
<dbReference type="PANTHER" id="PTHR43005">
    <property type="entry name" value="BLR7065 PROTEIN"/>
    <property type="match status" value="1"/>
</dbReference>
<organism evidence="9">
    <name type="scientific">Mesotoga infera</name>
    <dbReference type="NCBI Taxonomy" id="1236046"/>
    <lineage>
        <taxon>Bacteria</taxon>
        <taxon>Thermotogati</taxon>
        <taxon>Thermotogota</taxon>
        <taxon>Thermotogae</taxon>
        <taxon>Kosmotogales</taxon>
        <taxon>Kosmotogaceae</taxon>
        <taxon>Mesotoga</taxon>
    </lineage>
</organism>
<feature type="transmembrane region" description="Helical" evidence="7">
    <location>
        <begin position="55"/>
        <end position="78"/>
    </location>
</feature>
<reference evidence="9" key="1">
    <citation type="journal article" date="2020" name="mSystems">
        <title>Genome- and Community-Level Interaction Insights into Carbon Utilization and Element Cycling Functions of Hydrothermarchaeota in Hydrothermal Sediment.</title>
        <authorList>
            <person name="Zhou Z."/>
            <person name="Liu Y."/>
            <person name="Xu W."/>
            <person name="Pan J."/>
            <person name="Luo Z.H."/>
            <person name="Li M."/>
        </authorList>
    </citation>
    <scope>NUCLEOTIDE SEQUENCE [LARGE SCALE GENOMIC DNA]</scope>
    <source>
        <strain evidence="9">SpSt-1179</strain>
    </source>
</reference>
<feature type="transmembrane region" description="Helical" evidence="7">
    <location>
        <begin position="90"/>
        <end position="110"/>
    </location>
</feature>
<keyword evidence="6 7" id="KW-0472">Membrane</keyword>
<evidence type="ECO:0000313" key="9">
    <source>
        <dbReference type="EMBL" id="HDP76638.1"/>
    </source>
</evidence>
<comment type="similarity">
    <text evidence="7">Belongs to the binding-protein-dependent transport system permease family.</text>
</comment>
<evidence type="ECO:0000256" key="3">
    <source>
        <dbReference type="ARBA" id="ARBA00022475"/>
    </source>
</evidence>
<dbReference type="GO" id="GO:0005886">
    <property type="term" value="C:plasma membrane"/>
    <property type="evidence" value="ECO:0007669"/>
    <property type="project" value="UniProtKB-SubCell"/>
</dbReference>
<evidence type="ECO:0000256" key="2">
    <source>
        <dbReference type="ARBA" id="ARBA00022448"/>
    </source>
</evidence>
<dbReference type="Gene3D" id="1.10.3720.10">
    <property type="entry name" value="MetI-like"/>
    <property type="match status" value="1"/>
</dbReference>